<reference evidence="1 2" key="1">
    <citation type="journal article" date="2009" name="PLoS Pathog.">
        <title>Draft genome sequencing of giardia intestinalis assemblage B isolate GS: is human giardiasis caused by two different species?</title>
        <authorList>
            <person name="Franzen O."/>
            <person name="Jerlstrom-Hultqvist J."/>
            <person name="Castro E."/>
            <person name="Sherwood E."/>
            <person name="Ankarklev J."/>
            <person name="Reiner D.S."/>
            <person name="Palm D."/>
            <person name="Andersson J.O."/>
            <person name="Andersson B."/>
            <person name="Svard S.G."/>
        </authorList>
    </citation>
    <scope>NUCLEOTIDE SEQUENCE [LARGE SCALE GENOMIC DNA]</scope>
    <source>
        <strain evidence="2">ATCC 50581 / GS clone H7</strain>
    </source>
</reference>
<accession>C6LZF9</accession>
<protein>
    <submittedName>
        <fullName evidence="1">Uncharacterized protein</fullName>
    </submittedName>
</protein>
<comment type="caution">
    <text evidence="1">The sequence shown here is derived from an EMBL/GenBank/DDBJ whole genome shotgun (WGS) entry which is preliminary data.</text>
</comment>
<evidence type="ECO:0000313" key="2">
    <source>
        <dbReference type="Proteomes" id="UP000002488"/>
    </source>
</evidence>
<dbReference type="OrthoDB" id="10256337at2759"/>
<dbReference type="SUPFAM" id="SSF48371">
    <property type="entry name" value="ARM repeat"/>
    <property type="match status" value="1"/>
</dbReference>
<evidence type="ECO:0000313" key="1">
    <source>
        <dbReference type="EMBL" id="EES98560.1"/>
    </source>
</evidence>
<dbReference type="VEuPathDB" id="GiardiaDB:GL50581_4190"/>
<sequence length="563" mass="62311">MRRCLLDDRAHLAMLRPRTIAPPCQSIVIPGVNLRLEDFSPLLGTEEEEAALLAARRLANYLTEAQESSSLGITGIEPELLILALERLEHYVTYHTCPNMKYSEDVRSSDHAHQILSAILSIFTVICANSHTMVLAGVVSADDAVEKSLAQRLDDSVSLVRRLLRSAQSLIEHTNLKLYEPTTMALRLIGNLASHGMPVACYLFTSGIVDSVCTLMSTGLYNCFTSIRAEVQWLFTAIASHLPSDQGGDNLVVQLDKHVSLDPLSKTYLEIALESSTSYIANSLCSLNTHNDGKLYDRWYLAICWLMYSFMCPCLVSRASISEASVLELVVRSISAAAPDISNIAITALNQYSMNVPTDVKKGTISTSHIVTLLRHSFISIFSSYIDASTYGKVDSYHLSILKEALVFLNNENSESEMPGFWVQPIASLYAKLLRAHRAPSADTIEVLELLTEALGSTVSICSNETMNLLCSSSAQIFAQLVKLLKSYKPCVQARQMMWKRGSILLNISELLRTMISYVPEVDLKLHKNDLLSTIGMLLAEDIDMQTATILEELEHHLSSEDN</sequence>
<dbReference type="Proteomes" id="UP000002488">
    <property type="component" value="Unassembled WGS sequence"/>
</dbReference>
<dbReference type="OMA" id="IRAEVQW"/>
<name>C6LZF9_GIAIB</name>
<organism evidence="1 2">
    <name type="scientific">Giardia intestinalis (strain ATCC 50581 / GS clone H7)</name>
    <name type="common">Giardia lamblia</name>
    <dbReference type="NCBI Taxonomy" id="598745"/>
    <lineage>
        <taxon>Eukaryota</taxon>
        <taxon>Metamonada</taxon>
        <taxon>Diplomonadida</taxon>
        <taxon>Hexamitidae</taxon>
        <taxon>Giardiinae</taxon>
        <taxon>Giardia</taxon>
    </lineage>
</organism>
<dbReference type="AlphaFoldDB" id="C6LZF9"/>
<gene>
    <name evidence="1" type="ORF">GL50581_4190</name>
</gene>
<dbReference type="InterPro" id="IPR016024">
    <property type="entry name" value="ARM-type_fold"/>
</dbReference>
<dbReference type="EMBL" id="ACGJ01002923">
    <property type="protein sequence ID" value="EES98560.1"/>
    <property type="molecule type" value="Genomic_DNA"/>
</dbReference>
<proteinExistence type="predicted"/>